<dbReference type="PANTHER" id="PTHR47018:SF4">
    <property type="match status" value="1"/>
</dbReference>
<dbReference type="Proteomes" id="UP000735302">
    <property type="component" value="Unassembled WGS sequence"/>
</dbReference>
<evidence type="ECO:0000313" key="1">
    <source>
        <dbReference type="EMBL" id="GFO37172.1"/>
    </source>
</evidence>
<protein>
    <submittedName>
        <fullName evidence="1">Uncharacterized protein</fullName>
    </submittedName>
</protein>
<dbReference type="AlphaFoldDB" id="A0AAV4CZ26"/>
<proteinExistence type="predicted"/>
<reference evidence="1 2" key="1">
    <citation type="journal article" date="2021" name="Elife">
        <title>Chloroplast acquisition without the gene transfer in kleptoplastic sea slugs, Plakobranchus ocellatus.</title>
        <authorList>
            <person name="Maeda T."/>
            <person name="Takahashi S."/>
            <person name="Yoshida T."/>
            <person name="Shimamura S."/>
            <person name="Takaki Y."/>
            <person name="Nagai Y."/>
            <person name="Toyoda A."/>
            <person name="Suzuki Y."/>
            <person name="Arimoto A."/>
            <person name="Ishii H."/>
            <person name="Satoh N."/>
            <person name="Nishiyama T."/>
            <person name="Hasebe M."/>
            <person name="Maruyama T."/>
            <person name="Minagawa J."/>
            <person name="Obokata J."/>
            <person name="Shigenobu S."/>
        </authorList>
    </citation>
    <scope>NUCLEOTIDE SEQUENCE [LARGE SCALE GENOMIC DNA]</scope>
</reference>
<gene>
    <name evidence="1" type="ORF">PoB_006367700</name>
</gene>
<keyword evidence="2" id="KW-1185">Reference proteome</keyword>
<evidence type="ECO:0000313" key="2">
    <source>
        <dbReference type="Proteomes" id="UP000735302"/>
    </source>
</evidence>
<dbReference type="EMBL" id="BLXT01007177">
    <property type="protein sequence ID" value="GFO37172.1"/>
    <property type="molecule type" value="Genomic_DNA"/>
</dbReference>
<accession>A0AAV4CZ26</accession>
<dbReference type="PANTHER" id="PTHR47018">
    <property type="entry name" value="CXC DOMAIN-CONTAINING PROTEIN-RELATED"/>
    <property type="match status" value="1"/>
</dbReference>
<name>A0AAV4CZ26_9GAST</name>
<sequence length="199" mass="22663">MIAAASHVLLRHIFHKYPDSNPQSKLVFDQWKSEMANILPQFEFWALVPVLELLLSSYSICAHWRLQSLRSLLISASTLVLYIGPCDCLSCWLFVHVRDMIMLERHTSTFSGTLDRQRKTKRVFSAISFNKTHEQCSALMKGEGAAVGLTNNPSALWRWVVAGSEELRMVEEFSKEGQMTQTTMSSCTVPKLLFFSQSK</sequence>
<comment type="caution">
    <text evidence="1">The sequence shown here is derived from an EMBL/GenBank/DDBJ whole genome shotgun (WGS) entry which is preliminary data.</text>
</comment>
<organism evidence="1 2">
    <name type="scientific">Plakobranchus ocellatus</name>
    <dbReference type="NCBI Taxonomy" id="259542"/>
    <lineage>
        <taxon>Eukaryota</taxon>
        <taxon>Metazoa</taxon>
        <taxon>Spiralia</taxon>
        <taxon>Lophotrochozoa</taxon>
        <taxon>Mollusca</taxon>
        <taxon>Gastropoda</taxon>
        <taxon>Heterobranchia</taxon>
        <taxon>Euthyneura</taxon>
        <taxon>Panpulmonata</taxon>
        <taxon>Sacoglossa</taxon>
        <taxon>Placobranchoidea</taxon>
        <taxon>Plakobranchidae</taxon>
        <taxon>Plakobranchus</taxon>
    </lineage>
</organism>